<keyword evidence="2" id="KW-1185">Reference proteome</keyword>
<reference evidence="1 2" key="1">
    <citation type="submission" date="2018-06" db="EMBL/GenBank/DDBJ databases">
        <title>Comparative genomics reveals the genomic features of Rhizophagus irregularis, R. cerebriforme, R. diaphanum and Gigaspora rosea, and their symbiotic lifestyle signature.</title>
        <authorList>
            <person name="Morin E."/>
            <person name="San Clemente H."/>
            <person name="Chen E.C.H."/>
            <person name="De La Providencia I."/>
            <person name="Hainaut M."/>
            <person name="Kuo A."/>
            <person name="Kohler A."/>
            <person name="Murat C."/>
            <person name="Tang N."/>
            <person name="Roy S."/>
            <person name="Loubradou J."/>
            <person name="Henrissat B."/>
            <person name="Grigoriev I.V."/>
            <person name="Corradi N."/>
            <person name="Roux C."/>
            <person name="Martin F.M."/>
        </authorList>
    </citation>
    <scope>NUCLEOTIDE SEQUENCE [LARGE SCALE GENOMIC DNA]</scope>
    <source>
        <strain evidence="1 2">DAOM 227022</strain>
    </source>
</reference>
<proteinExistence type="predicted"/>
<organism evidence="1 2">
    <name type="scientific">Glomus cerebriforme</name>
    <dbReference type="NCBI Taxonomy" id="658196"/>
    <lineage>
        <taxon>Eukaryota</taxon>
        <taxon>Fungi</taxon>
        <taxon>Fungi incertae sedis</taxon>
        <taxon>Mucoromycota</taxon>
        <taxon>Glomeromycotina</taxon>
        <taxon>Glomeromycetes</taxon>
        <taxon>Glomerales</taxon>
        <taxon>Glomeraceae</taxon>
        <taxon>Glomus</taxon>
    </lineage>
</organism>
<dbReference type="EMBL" id="QKYT01000911">
    <property type="protein sequence ID" value="RIA80714.1"/>
    <property type="molecule type" value="Genomic_DNA"/>
</dbReference>
<comment type="caution">
    <text evidence="1">The sequence shown here is derived from an EMBL/GenBank/DDBJ whole genome shotgun (WGS) entry which is preliminary data.</text>
</comment>
<evidence type="ECO:0000313" key="2">
    <source>
        <dbReference type="Proteomes" id="UP000265703"/>
    </source>
</evidence>
<protein>
    <submittedName>
        <fullName evidence="1">Uncharacterized protein</fullName>
    </submittedName>
</protein>
<dbReference type="Proteomes" id="UP000265703">
    <property type="component" value="Unassembled WGS sequence"/>
</dbReference>
<dbReference type="OrthoDB" id="2407909at2759"/>
<evidence type="ECO:0000313" key="1">
    <source>
        <dbReference type="EMBL" id="RIA80714.1"/>
    </source>
</evidence>
<name>A0A397SE79_9GLOM</name>
<sequence length="75" mass="8676">MPNPLSHCLFQEYLPTQLYQQGVERLIACYHNGLERIKAVYQQEVLEIEYRNTQDISQSGSNISAHSLNDLKLPQ</sequence>
<gene>
    <name evidence="1" type="ORF">C1645_838193</name>
</gene>
<dbReference type="AlphaFoldDB" id="A0A397SE79"/>
<accession>A0A397SE79</accession>